<feature type="domain" description="Succinylglutamate desuccinylase/Aspartoacylase catalytic" evidence="5">
    <location>
        <begin position="63"/>
        <end position="254"/>
    </location>
</feature>
<accession>A0ABY9WTN9</accession>
<dbReference type="RefSeq" id="WP_395823925.1">
    <property type="nucleotide sequence ID" value="NZ_CP043494.1"/>
</dbReference>
<dbReference type="Proteomes" id="UP001611383">
    <property type="component" value="Chromosome"/>
</dbReference>
<dbReference type="Gene3D" id="3.40.630.10">
    <property type="entry name" value="Zn peptidases"/>
    <property type="match status" value="1"/>
</dbReference>
<dbReference type="InterPro" id="IPR053138">
    <property type="entry name" value="N-alpha-Ac-DABA_deacetylase"/>
</dbReference>
<evidence type="ECO:0000313" key="7">
    <source>
        <dbReference type="Proteomes" id="UP001611383"/>
    </source>
</evidence>
<proteinExistence type="predicted"/>
<evidence type="ECO:0000259" key="5">
    <source>
        <dbReference type="Pfam" id="PF24827"/>
    </source>
</evidence>
<name>A0ABY9WTN9_9BACT</name>
<dbReference type="Pfam" id="PF24827">
    <property type="entry name" value="AstE_AspA_cat"/>
    <property type="match status" value="1"/>
</dbReference>
<reference evidence="6 7" key="1">
    <citation type="submission" date="2019-08" db="EMBL/GenBank/DDBJ databases">
        <title>Archangium and Cystobacter genomes.</title>
        <authorList>
            <person name="Chen I.-C.K."/>
            <person name="Wielgoss S."/>
        </authorList>
    </citation>
    <scope>NUCLEOTIDE SEQUENCE [LARGE SCALE GENOMIC DNA]</scope>
    <source>
        <strain evidence="6 7">Cbm 6</strain>
    </source>
</reference>
<dbReference type="InterPro" id="IPR055438">
    <property type="entry name" value="AstE_AspA_cat"/>
</dbReference>
<dbReference type="PANTHER" id="PTHR37326">
    <property type="entry name" value="BLL3975 PROTEIN"/>
    <property type="match status" value="1"/>
</dbReference>
<evidence type="ECO:0000256" key="3">
    <source>
        <dbReference type="ARBA" id="ARBA00022801"/>
    </source>
</evidence>
<comment type="cofactor">
    <cofactor evidence="1">
        <name>Zn(2+)</name>
        <dbReference type="ChEBI" id="CHEBI:29105"/>
    </cofactor>
</comment>
<keyword evidence="2" id="KW-0479">Metal-binding</keyword>
<dbReference type="SUPFAM" id="SSF53187">
    <property type="entry name" value="Zn-dependent exopeptidases"/>
    <property type="match status" value="1"/>
</dbReference>
<organism evidence="6 7">
    <name type="scientific">Archangium minus</name>
    <dbReference type="NCBI Taxonomy" id="83450"/>
    <lineage>
        <taxon>Bacteria</taxon>
        <taxon>Pseudomonadati</taxon>
        <taxon>Myxococcota</taxon>
        <taxon>Myxococcia</taxon>
        <taxon>Myxococcales</taxon>
        <taxon>Cystobacterineae</taxon>
        <taxon>Archangiaceae</taxon>
        <taxon>Archangium</taxon>
    </lineage>
</organism>
<dbReference type="PANTHER" id="PTHR37326:SF1">
    <property type="entry name" value="BLL3975 PROTEIN"/>
    <property type="match status" value="1"/>
</dbReference>
<keyword evidence="4" id="KW-0862">Zinc</keyword>
<evidence type="ECO:0000256" key="4">
    <source>
        <dbReference type="ARBA" id="ARBA00022833"/>
    </source>
</evidence>
<evidence type="ECO:0000256" key="1">
    <source>
        <dbReference type="ARBA" id="ARBA00001947"/>
    </source>
</evidence>
<evidence type="ECO:0000256" key="2">
    <source>
        <dbReference type="ARBA" id="ARBA00022723"/>
    </source>
</evidence>
<evidence type="ECO:0000313" key="6">
    <source>
        <dbReference type="EMBL" id="WNG46983.1"/>
    </source>
</evidence>
<protein>
    <recommendedName>
        <fullName evidence="5">Succinylglutamate desuccinylase/Aspartoacylase catalytic domain-containing protein</fullName>
    </recommendedName>
</protein>
<gene>
    <name evidence="6" type="ORF">F0U60_24775</name>
</gene>
<dbReference type="InterPro" id="IPR043869">
    <property type="entry name" value="DUF5829"/>
</dbReference>
<dbReference type="Pfam" id="PF19147">
    <property type="entry name" value="DUF5829"/>
    <property type="match status" value="1"/>
</dbReference>
<sequence>MMAMVLLLAALATATPPSPEEGALAWGSAVAMPGQRVHGYLPVPDGPGGPASIPVTVVRGSRPGPVVAVMAGIHGSEYVPILAVQRLAARLNPAELSGTVVLVHIANVPAFLHRTVYYGPTDWKNLNRVFPGSATGTLSERMAHVLTQEIFGRVDASVDVHCGDANEALLPYTAYIANALDLKVSERSRAMALAFGVETVKARWADFTGPTRYTTDTAVSRGIPAIGVELGGEGRTPKADISRVEEGLVRVLRALGLVPGGPPPPVRSRFVTYSETVSSPVHGLFTLGVRVGQRVAAGAPLGVIRDAFGRTLAVPGAPFAGEVLYAVTTPPISPGEPLVSLGITSSRAPESPPPPPAAAPRVLLNHVYVVLDAEHFEALRGSEFFLREFAEVDAGLPAFRPIQATDQRLYVRGQDTYLELLGPENPFKEPVGKVGVGLSVEQEGELKRLVPHLKRTLGERIGESKAQWTFEGRGQVPWYDAIHGETSERDASLALWVSEYHAGFFQALYPERPWDAHDVSRRAFMGPRFKPERLLRDITGLTLELSPERAAILTRELVAMGYRQTSAPGDVLTLEGGGVRWSLRESSRPRGLLEMTFSLTRVKQGPRVVPLKGGARLDFSADSPDARWVLVGP</sequence>
<keyword evidence="7" id="KW-1185">Reference proteome</keyword>
<keyword evidence="3" id="KW-0378">Hydrolase</keyword>
<dbReference type="EMBL" id="CP043494">
    <property type="protein sequence ID" value="WNG46983.1"/>
    <property type="molecule type" value="Genomic_DNA"/>
</dbReference>